<reference evidence="2 3" key="1">
    <citation type="submission" date="2021-03" db="EMBL/GenBank/DDBJ databases">
        <title>Whole genome sequence of Metabacillus bambusae BG109.</title>
        <authorList>
            <person name="Jeong J.W."/>
        </authorList>
    </citation>
    <scope>NUCLEOTIDE SEQUENCE [LARGE SCALE GENOMIC DNA]</scope>
    <source>
        <strain evidence="2 3">BG109</strain>
    </source>
</reference>
<dbReference type="SUPFAM" id="SSF51658">
    <property type="entry name" value="Xylose isomerase-like"/>
    <property type="match status" value="1"/>
</dbReference>
<dbReference type="Proteomes" id="UP000663981">
    <property type="component" value="Unassembled WGS sequence"/>
</dbReference>
<dbReference type="InterPro" id="IPR013022">
    <property type="entry name" value="Xyl_isomerase-like_TIM-brl"/>
</dbReference>
<gene>
    <name evidence="2" type="ORF">I7822_03350</name>
</gene>
<sequence length="314" mass="36045">MNVKLGISTGFTIKRWAHPVDWVRLVKEELGLDIIQFSFDQIDPRSTNDFINKYCDLVRYECDKYNVTLHSTFTGLSIYSHNLLYHPLLEGRLDGIDWFEKAFAVTQRLGCNATGGPFGGMDISTFLNKNNKNSIIQANAEKLLINLLKKAKKYGVKDFYWEATPVEREGSITIKDTKAFIEKINDLAGEEAATFSLCFDVGHTTNPILSTEDSNPYQWIESLYDHIPIIHLQQTDGRLDRHWAFTEQKNRIGTINPTKLFDSLEKTKKDEVILLLEIGHPFEQDDNLVLKEIKESVDYWKTALSTKGYIGREK</sequence>
<comment type="caution">
    <text evidence="2">The sequence shown here is derived from an EMBL/GenBank/DDBJ whole genome shotgun (WGS) entry which is preliminary data.</text>
</comment>
<evidence type="ECO:0000259" key="1">
    <source>
        <dbReference type="Pfam" id="PF01261"/>
    </source>
</evidence>
<keyword evidence="3" id="KW-1185">Reference proteome</keyword>
<dbReference type="RefSeq" id="WP_207975362.1">
    <property type="nucleotide sequence ID" value="NZ_JAGDEL010000002.1"/>
</dbReference>
<dbReference type="Gene3D" id="3.20.20.150">
    <property type="entry name" value="Divalent-metal-dependent TIM barrel enzymes"/>
    <property type="match status" value="1"/>
</dbReference>
<name>A0ABS3MXU2_9BACI</name>
<organism evidence="2 3">
    <name type="scientific">Metabacillus bambusae</name>
    <dbReference type="NCBI Taxonomy" id="2795218"/>
    <lineage>
        <taxon>Bacteria</taxon>
        <taxon>Bacillati</taxon>
        <taxon>Bacillota</taxon>
        <taxon>Bacilli</taxon>
        <taxon>Bacillales</taxon>
        <taxon>Bacillaceae</taxon>
        <taxon>Metabacillus</taxon>
    </lineage>
</organism>
<dbReference type="EMBL" id="JAGDEL010000002">
    <property type="protein sequence ID" value="MBO1510725.1"/>
    <property type="molecule type" value="Genomic_DNA"/>
</dbReference>
<proteinExistence type="predicted"/>
<dbReference type="InterPro" id="IPR036237">
    <property type="entry name" value="Xyl_isomerase-like_sf"/>
</dbReference>
<dbReference type="GO" id="GO:0016853">
    <property type="term" value="F:isomerase activity"/>
    <property type="evidence" value="ECO:0007669"/>
    <property type="project" value="UniProtKB-KW"/>
</dbReference>
<accession>A0ABS3MXU2</accession>
<evidence type="ECO:0000313" key="3">
    <source>
        <dbReference type="Proteomes" id="UP000663981"/>
    </source>
</evidence>
<keyword evidence="2" id="KW-0413">Isomerase</keyword>
<feature type="domain" description="Xylose isomerase-like TIM barrel" evidence="1">
    <location>
        <begin position="29"/>
        <end position="281"/>
    </location>
</feature>
<dbReference type="Pfam" id="PF01261">
    <property type="entry name" value="AP_endonuc_2"/>
    <property type="match status" value="1"/>
</dbReference>
<protein>
    <submittedName>
        <fullName evidence="2">Sugar phosphate isomerase/epimerase</fullName>
    </submittedName>
</protein>
<evidence type="ECO:0000313" key="2">
    <source>
        <dbReference type="EMBL" id="MBO1510725.1"/>
    </source>
</evidence>